<feature type="transmembrane region" description="Helical" evidence="5">
    <location>
        <begin position="223"/>
        <end position="244"/>
    </location>
</feature>
<feature type="transmembrane region" description="Helical" evidence="5">
    <location>
        <begin position="164"/>
        <end position="185"/>
    </location>
</feature>
<comment type="caution">
    <text evidence="7">The sequence shown here is derived from an EMBL/GenBank/DDBJ whole genome shotgun (WGS) entry which is preliminary data.</text>
</comment>
<keyword evidence="3 5" id="KW-1133">Transmembrane helix</keyword>
<evidence type="ECO:0000313" key="7">
    <source>
        <dbReference type="EMBL" id="MBB6389869.1"/>
    </source>
</evidence>
<protein>
    <submittedName>
        <fullName evidence="7">EmrB/QacA subfamily drug resistance transporter</fullName>
    </submittedName>
</protein>
<accession>A0A7X0KT94</accession>
<feature type="transmembrane region" description="Helical" evidence="5">
    <location>
        <begin position="295"/>
        <end position="317"/>
    </location>
</feature>
<name>A0A7X0KT94_9MICO</name>
<dbReference type="PRINTS" id="PR01036">
    <property type="entry name" value="TCRTETB"/>
</dbReference>
<feature type="transmembrane region" description="Helical" evidence="5">
    <location>
        <begin position="54"/>
        <end position="70"/>
    </location>
</feature>
<evidence type="ECO:0000256" key="3">
    <source>
        <dbReference type="ARBA" id="ARBA00022989"/>
    </source>
</evidence>
<keyword evidence="8" id="KW-1185">Reference proteome</keyword>
<evidence type="ECO:0000256" key="2">
    <source>
        <dbReference type="ARBA" id="ARBA00022692"/>
    </source>
</evidence>
<feature type="transmembrane region" description="Helical" evidence="5">
    <location>
        <begin position="265"/>
        <end position="289"/>
    </location>
</feature>
<feature type="transmembrane region" description="Helical" evidence="5">
    <location>
        <begin position="329"/>
        <end position="348"/>
    </location>
</feature>
<dbReference type="AlphaFoldDB" id="A0A7X0KT94"/>
<feature type="transmembrane region" description="Helical" evidence="5">
    <location>
        <begin position="12"/>
        <end position="34"/>
    </location>
</feature>
<evidence type="ECO:0000256" key="5">
    <source>
        <dbReference type="SAM" id="Phobius"/>
    </source>
</evidence>
<dbReference type="CDD" id="cd17321">
    <property type="entry name" value="MFS_MMR_MDR_like"/>
    <property type="match status" value="1"/>
</dbReference>
<dbReference type="GO" id="GO:0005886">
    <property type="term" value="C:plasma membrane"/>
    <property type="evidence" value="ECO:0007669"/>
    <property type="project" value="UniProtKB-SubCell"/>
</dbReference>
<reference evidence="7 8" key="1">
    <citation type="submission" date="2020-08" db="EMBL/GenBank/DDBJ databases">
        <title>Sequencing the genomes of 1000 actinobacteria strains.</title>
        <authorList>
            <person name="Klenk H.-P."/>
        </authorList>
    </citation>
    <scope>NUCLEOTIDE SEQUENCE [LARGE SCALE GENOMIC DNA]</scope>
    <source>
        <strain evidence="7 8">DSM 12511</strain>
    </source>
</reference>
<dbReference type="InterPro" id="IPR020846">
    <property type="entry name" value="MFS_dom"/>
</dbReference>
<feature type="transmembrane region" description="Helical" evidence="5">
    <location>
        <begin position="354"/>
        <end position="381"/>
    </location>
</feature>
<proteinExistence type="predicted"/>
<dbReference type="PANTHER" id="PTHR42718">
    <property type="entry name" value="MAJOR FACILITATOR SUPERFAMILY MULTIDRUG TRANSPORTER MFSC"/>
    <property type="match status" value="1"/>
</dbReference>
<feature type="transmembrane region" description="Helical" evidence="5">
    <location>
        <begin position="402"/>
        <end position="421"/>
    </location>
</feature>
<feature type="transmembrane region" description="Helical" evidence="5">
    <location>
        <begin position="427"/>
        <end position="446"/>
    </location>
</feature>
<dbReference type="GO" id="GO:0022857">
    <property type="term" value="F:transmembrane transporter activity"/>
    <property type="evidence" value="ECO:0007669"/>
    <property type="project" value="InterPro"/>
</dbReference>
<sequence length="458" mass="48523">MAETMTAQQRLVLVIAIIASFIAFLDGTVVNVALPAIRDEFGGGIATQQWVVDAYYITLAALILLAGSVSDAFGRILILRVGLIGFGITSIVIALSPDAIVLFGARALQGASGALLVPSSLALITSAMRGALQGRAIGIWTAWTTVAFIIGPILGGLFVDLVSWRWVFVINIVPIGVTLWLTTRLEQHDVRRPDARIDWLGAVLCTLGLGGTVYALIEQPQLGWTPVIWITLIGGILLFGAFLWRQAVTTAPILPLGLFRVRNFWTGNVATVFIYAGIYLVDLVIIIYLQQQADFSATFAGVGILPWIIMLTVLSPFAGTWAGRYGPRLFMTLGPVVMAIGTAMLLLVSADFNYWWQVLPALTVFGTGLGLTVSPLTATILGAIEPERAGIASATNNAISRVGGLLGIALLATITGGALDLDGLHRAAIVMAALLLVGGIVAFLGIRNPAREPVAEES</sequence>
<feature type="transmembrane region" description="Helical" evidence="5">
    <location>
        <begin position="197"/>
        <end position="217"/>
    </location>
</feature>
<organism evidence="7 8">
    <name type="scientific">Microbacterium thalassium</name>
    <dbReference type="NCBI Taxonomy" id="362649"/>
    <lineage>
        <taxon>Bacteria</taxon>
        <taxon>Bacillati</taxon>
        <taxon>Actinomycetota</taxon>
        <taxon>Actinomycetes</taxon>
        <taxon>Micrococcales</taxon>
        <taxon>Microbacteriaceae</taxon>
        <taxon>Microbacterium</taxon>
    </lineage>
</organism>
<evidence type="ECO:0000259" key="6">
    <source>
        <dbReference type="PROSITE" id="PS50850"/>
    </source>
</evidence>
<keyword evidence="4 5" id="KW-0472">Membrane</keyword>
<dbReference type="Gene3D" id="1.20.1720.10">
    <property type="entry name" value="Multidrug resistance protein D"/>
    <property type="match status" value="1"/>
</dbReference>
<gene>
    <name evidence="7" type="ORF">HD594_000182</name>
</gene>
<feature type="domain" description="Major facilitator superfamily (MFS) profile" evidence="6">
    <location>
        <begin position="12"/>
        <end position="450"/>
    </location>
</feature>
<dbReference type="PROSITE" id="PS50850">
    <property type="entry name" value="MFS"/>
    <property type="match status" value="1"/>
</dbReference>
<evidence type="ECO:0000256" key="1">
    <source>
        <dbReference type="ARBA" id="ARBA00004651"/>
    </source>
</evidence>
<dbReference type="RefSeq" id="WP_184749149.1">
    <property type="nucleotide sequence ID" value="NZ_BAAAJR010000008.1"/>
</dbReference>
<comment type="subcellular location">
    <subcellularLocation>
        <location evidence="1">Cell membrane</location>
        <topology evidence="1">Multi-pass membrane protein</topology>
    </subcellularLocation>
</comment>
<feature type="transmembrane region" description="Helical" evidence="5">
    <location>
        <begin position="77"/>
        <end position="95"/>
    </location>
</feature>
<dbReference type="EMBL" id="JACHML010000001">
    <property type="protein sequence ID" value="MBB6389869.1"/>
    <property type="molecule type" value="Genomic_DNA"/>
</dbReference>
<feature type="transmembrane region" description="Helical" evidence="5">
    <location>
        <begin position="107"/>
        <end position="125"/>
    </location>
</feature>
<evidence type="ECO:0000256" key="4">
    <source>
        <dbReference type="ARBA" id="ARBA00023136"/>
    </source>
</evidence>
<dbReference type="SUPFAM" id="SSF103473">
    <property type="entry name" value="MFS general substrate transporter"/>
    <property type="match status" value="1"/>
</dbReference>
<feature type="transmembrane region" description="Helical" evidence="5">
    <location>
        <begin position="137"/>
        <end position="158"/>
    </location>
</feature>
<dbReference type="Pfam" id="PF07690">
    <property type="entry name" value="MFS_1"/>
    <property type="match status" value="1"/>
</dbReference>
<dbReference type="PANTHER" id="PTHR42718:SF42">
    <property type="entry name" value="EXPORT PROTEIN"/>
    <property type="match status" value="1"/>
</dbReference>
<evidence type="ECO:0000313" key="8">
    <source>
        <dbReference type="Proteomes" id="UP000537775"/>
    </source>
</evidence>
<dbReference type="InterPro" id="IPR011701">
    <property type="entry name" value="MFS"/>
</dbReference>
<dbReference type="Gene3D" id="1.20.1250.20">
    <property type="entry name" value="MFS general substrate transporter like domains"/>
    <property type="match status" value="1"/>
</dbReference>
<dbReference type="InterPro" id="IPR036259">
    <property type="entry name" value="MFS_trans_sf"/>
</dbReference>
<dbReference type="Proteomes" id="UP000537775">
    <property type="component" value="Unassembled WGS sequence"/>
</dbReference>
<keyword evidence="2 5" id="KW-0812">Transmembrane</keyword>